<keyword evidence="1" id="KW-0677">Repeat</keyword>
<feature type="compositionally biased region" description="Basic and acidic residues" evidence="4">
    <location>
        <begin position="359"/>
        <end position="375"/>
    </location>
</feature>
<dbReference type="GO" id="GO:0004842">
    <property type="term" value="F:ubiquitin-protein transferase activity"/>
    <property type="evidence" value="ECO:0007669"/>
    <property type="project" value="TreeGrafter"/>
</dbReference>
<evidence type="ECO:0000256" key="3">
    <source>
        <dbReference type="PROSITE-ProRule" id="PRU00023"/>
    </source>
</evidence>
<dbReference type="AlphaFoldDB" id="A0A3M6U2K0"/>
<dbReference type="GO" id="GO:0031436">
    <property type="term" value="C:BRCA1-BARD1 complex"/>
    <property type="evidence" value="ECO:0007669"/>
    <property type="project" value="TreeGrafter"/>
</dbReference>
<dbReference type="PANTHER" id="PTHR24171:SF8">
    <property type="entry name" value="BRCA1-ASSOCIATED RING DOMAIN PROTEIN 1"/>
    <property type="match status" value="1"/>
</dbReference>
<dbReference type="EMBL" id="RCHS01002351">
    <property type="protein sequence ID" value="RMX47860.1"/>
    <property type="molecule type" value="Genomic_DNA"/>
</dbReference>
<evidence type="ECO:0000256" key="2">
    <source>
        <dbReference type="ARBA" id="ARBA00023043"/>
    </source>
</evidence>
<evidence type="ECO:0000313" key="5">
    <source>
        <dbReference type="EMBL" id="RMX47860.1"/>
    </source>
</evidence>
<dbReference type="PROSITE" id="PS50297">
    <property type="entry name" value="ANK_REP_REGION"/>
    <property type="match status" value="2"/>
</dbReference>
<reference evidence="5 6" key="1">
    <citation type="journal article" date="2018" name="Sci. Rep.">
        <title>Comparative analysis of the Pocillopora damicornis genome highlights role of immune system in coral evolution.</title>
        <authorList>
            <person name="Cunning R."/>
            <person name="Bay R.A."/>
            <person name="Gillette P."/>
            <person name="Baker A.C."/>
            <person name="Traylor-Knowles N."/>
        </authorList>
    </citation>
    <scope>NUCLEOTIDE SEQUENCE [LARGE SCALE GENOMIC DNA]</scope>
    <source>
        <strain evidence="5">RSMAS</strain>
        <tissue evidence="5">Whole animal</tissue>
    </source>
</reference>
<dbReference type="SUPFAM" id="SSF48403">
    <property type="entry name" value="Ankyrin repeat"/>
    <property type="match status" value="1"/>
</dbReference>
<dbReference type="PROSITE" id="PS50088">
    <property type="entry name" value="ANK_REPEAT"/>
    <property type="match status" value="2"/>
</dbReference>
<dbReference type="Proteomes" id="UP000275408">
    <property type="component" value="Unassembled WGS sequence"/>
</dbReference>
<evidence type="ECO:0000256" key="1">
    <source>
        <dbReference type="ARBA" id="ARBA00022737"/>
    </source>
</evidence>
<dbReference type="SMART" id="SM00248">
    <property type="entry name" value="ANK"/>
    <property type="match status" value="2"/>
</dbReference>
<name>A0A3M6U2K0_POCDA</name>
<organism evidence="5 6">
    <name type="scientific">Pocillopora damicornis</name>
    <name type="common">Cauliflower coral</name>
    <name type="synonym">Millepora damicornis</name>
    <dbReference type="NCBI Taxonomy" id="46731"/>
    <lineage>
        <taxon>Eukaryota</taxon>
        <taxon>Metazoa</taxon>
        <taxon>Cnidaria</taxon>
        <taxon>Anthozoa</taxon>
        <taxon>Hexacorallia</taxon>
        <taxon>Scleractinia</taxon>
        <taxon>Astrocoeniina</taxon>
        <taxon>Pocilloporidae</taxon>
        <taxon>Pocillopora</taxon>
    </lineage>
</organism>
<dbReference type="Gene3D" id="1.25.40.20">
    <property type="entry name" value="Ankyrin repeat-containing domain"/>
    <property type="match status" value="1"/>
</dbReference>
<gene>
    <name evidence="5" type="ORF">pdam_00021050</name>
</gene>
<dbReference type="GO" id="GO:0070531">
    <property type="term" value="C:BRCA1-A complex"/>
    <property type="evidence" value="ECO:0007669"/>
    <property type="project" value="TreeGrafter"/>
</dbReference>
<dbReference type="GO" id="GO:0085020">
    <property type="term" value="P:protein K6-linked ubiquitination"/>
    <property type="evidence" value="ECO:0007669"/>
    <property type="project" value="TreeGrafter"/>
</dbReference>
<accession>A0A3M6U2K0</accession>
<feature type="region of interest" description="Disordered" evidence="4">
    <location>
        <begin position="257"/>
        <end position="286"/>
    </location>
</feature>
<feature type="compositionally biased region" description="Low complexity" evidence="4">
    <location>
        <begin position="160"/>
        <end position="174"/>
    </location>
</feature>
<evidence type="ECO:0000313" key="6">
    <source>
        <dbReference type="Proteomes" id="UP000275408"/>
    </source>
</evidence>
<dbReference type="Pfam" id="PF12796">
    <property type="entry name" value="Ank_2"/>
    <property type="match status" value="1"/>
</dbReference>
<evidence type="ECO:0000256" key="4">
    <source>
        <dbReference type="SAM" id="MobiDB-lite"/>
    </source>
</evidence>
<proteinExistence type="predicted"/>
<feature type="region of interest" description="Disordered" evidence="4">
    <location>
        <begin position="352"/>
        <end position="376"/>
    </location>
</feature>
<dbReference type="OrthoDB" id="194358at2759"/>
<protein>
    <submittedName>
        <fullName evidence="5">Uncharacterized protein</fullName>
    </submittedName>
</protein>
<dbReference type="InterPro" id="IPR002110">
    <property type="entry name" value="Ankyrin_rpt"/>
</dbReference>
<dbReference type="PANTHER" id="PTHR24171">
    <property type="entry name" value="ANKYRIN REPEAT DOMAIN-CONTAINING PROTEIN 39-RELATED"/>
    <property type="match status" value="1"/>
</dbReference>
<keyword evidence="6" id="KW-1185">Reference proteome</keyword>
<feature type="repeat" description="ANK" evidence="3">
    <location>
        <begin position="35"/>
        <end position="67"/>
    </location>
</feature>
<feature type="region of interest" description="Disordered" evidence="4">
    <location>
        <begin position="160"/>
        <end position="182"/>
    </location>
</feature>
<comment type="caution">
    <text evidence="5">The sequence shown here is derived from an EMBL/GenBank/DDBJ whole genome shotgun (WGS) entry which is preliminary data.</text>
</comment>
<sequence length="392" mass="43957">MSAVFHQAVLDGDTTKVKFILKYGQGIRVNQPNKYGLTALQQACTDGNLALANFLLERGADLSFVDSEGRTALHLASEQGHLDIVSLLVNSACADVNARNGNGQKAVDVAKSDQVRALLSQAILSESFKQKCSVTYGLDEGAGYNFKNVPGWRYSISSTSTDSGVSEDSSYSHDSGNDSRYSSRHYPAVSCNYSNTEQTDHYASGECSPRFYRDQRFDKEEFIYARRVEEPANHAMLAKSHSFNGGRHEYVVKPGNARRTEGKQSRGFCGDESPAQYRRQHKLRKDPTRRKTVTFGESESYTIAPREEQRYLKSCSLTRPPISSSNRQPLPESWRHATTTEAKAYSSRSIYREGSVTNDLEKHQSEDKIENPRKEGKLKKHILPGFLEKYVH</sequence>
<dbReference type="InterPro" id="IPR036770">
    <property type="entry name" value="Ankyrin_rpt-contain_sf"/>
</dbReference>
<dbReference type="STRING" id="46731.A0A3M6U2K0"/>
<keyword evidence="2 3" id="KW-0040">ANK repeat</keyword>
<feature type="repeat" description="ANK" evidence="3">
    <location>
        <begin position="68"/>
        <end position="101"/>
    </location>
</feature>